<keyword evidence="1" id="KW-0472">Membrane</keyword>
<evidence type="ECO:0000313" key="5">
    <source>
        <dbReference type="Proteomes" id="UP001231587"/>
    </source>
</evidence>
<feature type="transmembrane region" description="Helical" evidence="1">
    <location>
        <begin position="122"/>
        <end position="141"/>
    </location>
</feature>
<evidence type="ECO:0000313" key="4">
    <source>
        <dbReference type="Proteomes" id="UP001138672"/>
    </source>
</evidence>
<feature type="transmembrane region" description="Helical" evidence="1">
    <location>
        <begin position="30"/>
        <end position="48"/>
    </location>
</feature>
<feature type="transmembrane region" description="Helical" evidence="1">
    <location>
        <begin position="279"/>
        <end position="297"/>
    </location>
</feature>
<evidence type="ECO:0000313" key="2">
    <source>
        <dbReference type="EMBL" id="MBP1840657.1"/>
    </source>
</evidence>
<feature type="transmembrane region" description="Helical" evidence="1">
    <location>
        <begin position="60"/>
        <end position="80"/>
    </location>
</feature>
<dbReference type="Proteomes" id="UP001138672">
    <property type="component" value="Unassembled WGS sequence"/>
</dbReference>
<feature type="transmembrane region" description="Helical" evidence="1">
    <location>
        <begin position="100"/>
        <end position="117"/>
    </location>
</feature>
<proteinExistence type="predicted"/>
<sequence length="343" mass="39263">MNTKRVDVLNIFLIIISLITAIMLPFKLFLFSYAFLGPLHYLTEITWLRDKNYFLTAHKNWALVFLVLATLIAIAPIIIFSNIPLNPTIEHGLLILGKQTKMFLIIGFLFAISLLFLKTNKALAYALALIILVSFFTITYVPKPFFLIGAFLPTLVHVYIFTFFFIIYGAIKSKSQLGIYLGLLLLSVPFIITYIPLDYTNYTPSKATFEKFNSLNMMGIKAFIAKVCNNFRNDVFETLSDIGVRIQIFIAFAYTYHYLNWFSKTSIIGWKASITKKSVFFIIGIWLTAVGLCIYDFKTGLIALYFLSFLHVLLEFPLNVISIKAVMRATKRKRISNFLKASK</sequence>
<keyword evidence="5" id="KW-1185">Reference proteome</keyword>
<accession>A0A9X0YNU7</accession>
<comment type="caution">
    <text evidence="2">The sequence shown here is derived from an EMBL/GenBank/DDBJ whole genome shotgun (WGS) entry which is preliminary data.</text>
</comment>
<dbReference type="EMBL" id="JAUSUU010000007">
    <property type="protein sequence ID" value="MDQ0335930.1"/>
    <property type="molecule type" value="Genomic_DNA"/>
</dbReference>
<keyword evidence="1" id="KW-0812">Transmembrane</keyword>
<evidence type="ECO:0000256" key="1">
    <source>
        <dbReference type="SAM" id="Phobius"/>
    </source>
</evidence>
<feature type="transmembrane region" description="Helical" evidence="1">
    <location>
        <begin position="303"/>
        <end position="326"/>
    </location>
</feature>
<organism evidence="2 4">
    <name type="scientific">Formosa algae</name>
    <dbReference type="NCBI Taxonomy" id="225843"/>
    <lineage>
        <taxon>Bacteria</taxon>
        <taxon>Pseudomonadati</taxon>
        <taxon>Bacteroidota</taxon>
        <taxon>Flavobacteriia</taxon>
        <taxon>Flavobacteriales</taxon>
        <taxon>Flavobacteriaceae</taxon>
        <taxon>Formosa</taxon>
    </lineage>
</organism>
<evidence type="ECO:0000313" key="3">
    <source>
        <dbReference type="EMBL" id="MDQ0335930.1"/>
    </source>
</evidence>
<gene>
    <name evidence="2" type="ORF">J2Z56_002587</name>
    <name evidence="3" type="ORF">J2Z57_002382</name>
</gene>
<name>A0A9X0YNU7_9FLAO</name>
<feature type="transmembrane region" description="Helical" evidence="1">
    <location>
        <begin position="177"/>
        <end position="197"/>
    </location>
</feature>
<feature type="transmembrane region" description="Helical" evidence="1">
    <location>
        <begin position="147"/>
        <end position="170"/>
    </location>
</feature>
<dbReference type="Proteomes" id="UP001231587">
    <property type="component" value="Unassembled WGS sequence"/>
</dbReference>
<dbReference type="RefSeq" id="WP_057780132.1">
    <property type="nucleotide sequence ID" value="NZ_JAGGJQ010000007.1"/>
</dbReference>
<protein>
    <submittedName>
        <fullName evidence="2">Uncharacterized protein</fullName>
    </submittedName>
</protein>
<feature type="transmembrane region" description="Helical" evidence="1">
    <location>
        <begin position="7"/>
        <end position="24"/>
    </location>
</feature>
<keyword evidence="1" id="KW-1133">Transmembrane helix</keyword>
<dbReference type="OrthoDB" id="114919at2"/>
<dbReference type="EMBL" id="JAGGJQ010000007">
    <property type="protein sequence ID" value="MBP1840657.1"/>
    <property type="molecule type" value="Genomic_DNA"/>
</dbReference>
<dbReference type="AlphaFoldDB" id="A0A9X0YNU7"/>
<reference evidence="2" key="1">
    <citation type="submission" date="2021-03" db="EMBL/GenBank/DDBJ databases">
        <title>Genomic Encyclopedia of Type Strains, Phase IV (KMG-IV): sequencing the most valuable type-strain genomes for metagenomic binning, comparative biology and taxonomic classification.</title>
        <authorList>
            <person name="Goeker M."/>
        </authorList>
    </citation>
    <scope>NUCLEOTIDE SEQUENCE</scope>
    <source>
        <strain evidence="2">DSM 15523</strain>
        <strain evidence="3 5">DSM 16476</strain>
    </source>
</reference>
<feature type="transmembrane region" description="Helical" evidence="1">
    <location>
        <begin position="242"/>
        <end position="259"/>
    </location>
</feature>